<dbReference type="Pfam" id="PF00171">
    <property type="entry name" value="Aldedh"/>
    <property type="match status" value="1"/>
</dbReference>
<dbReference type="InterPro" id="IPR015590">
    <property type="entry name" value="Aldehyde_DH_dom"/>
</dbReference>
<dbReference type="FunFam" id="3.40.605.10:FF:000007">
    <property type="entry name" value="NAD/NADP-dependent betaine aldehyde dehydrogenase"/>
    <property type="match status" value="1"/>
</dbReference>
<dbReference type="EMBL" id="JAEKNS010000037">
    <property type="protein sequence ID" value="MBJ7593807.1"/>
    <property type="molecule type" value="Genomic_DNA"/>
</dbReference>
<dbReference type="PANTHER" id="PTHR11699">
    <property type="entry name" value="ALDEHYDE DEHYDROGENASE-RELATED"/>
    <property type="match status" value="1"/>
</dbReference>
<accession>A0A934JYC6</accession>
<protein>
    <submittedName>
        <fullName evidence="4">Aldehyde dehydrogenase</fullName>
    </submittedName>
</protein>
<dbReference type="InterPro" id="IPR016160">
    <property type="entry name" value="Ald_DH_CS_CYS"/>
</dbReference>
<dbReference type="FunFam" id="3.40.309.10:FF:000012">
    <property type="entry name" value="Betaine aldehyde dehydrogenase"/>
    <property type="match status" value="1"/>
</dbReference>
<dbReference type="FunFam" id="3.40.605.10:FF:000026">
    <property type="entry name" value="Aldehyde dehydrogenase, putative"/>
    <property type="match status" value="1"/>
</dbReference>
<dbReference type="Gene3D" id="3.40.605.10">
    <property type="entry name" value="Aldehyde Dehydrogenase, Chain A, domain 1"/>
    <property type="match status" value="1"/>
</dbReference>
<keyword evidence="2" id="KW-0560">Oxidoreductase</keyword>
<evidence type="ECO:0000313" key="5">
    <source>
        <dbReference type="Proteomes" id="UP000606991"/>
    </source>
</evidence>
<dbReference type="InterPro" id="IPR016161">
    <property type="entry name" value="Ald_DH/histidinol_DH"/>
</dbReference>
<comment type="similarity">
    <text evidence="1">Belongs to the aldehyde dehydrogenase family.</text>
</comment>
<dbReference type="RefSeq" id="WP_337309431.1">
    <property type="nucleotide sequence ID" value="NZ_JAEKNS010000037.1"/>
</dbReference>
<evidence type="ECO:0000256" key="2">
    <source>
        <dbReference type="ARBA" id="ARBA00023002"/>
    </source>
</evidence>
<sequence>MITTQLEQVQLFINGHKVPSARKTTFVSLNPATGQAWAEVAEAGLEDVDSAVGAARVAFDRGAWPDLTPTQRGLLIHRLGDLLRDHAEELAQLETRDNGKAIRQTRGEMAILPNWYWYFAGAADKLAGTTIPISGTLTAQTHLEPLGVVAAIVPFNSPLLLSAWKLAPALAAGNTVVIKPAPDTPATAVRLAELVVEAGIPPGVVNVLCGGDETGKALVAHPGVSKVAFTGDSRTAVEIAKAAATTMKHVSCEGGGKSPHIVFANSNLEQALIGAAAGVFISAGQTCVAGSRLLIEAKIYDQFVERLAAKADSLRVGDPTSQRTHIGSLTSQRQLDKVAGYVALGLAEGAQVVAGGQSPEDEYLAGGYFYRPTVLAAAKNEMRVCQEEIFGPVVACLPFQDEDEAIATANGTPYGLAGGTWTNDIRQAHRVAAALQTGTVWVNNYRTIHWQAPFGGYKQSGYGRENGWEALREYTQVKTVLTDHAVETADPFSD</sequence>
<evidence type="ECO:0000256" key="1">
    <source>
        <dbReference type="ARBA" id="ARBA00009986"/>
    </source>
</evidence>
<dbReference type="PROSITE" id="PS00070">
    <property type="entry name" value="ALDEHYDE_DEHYDR_CYS"/>
    <property type="match status" value="1"/>
</dbReference>
<dbReference type="CDD" id="cd07114">
    <property type="entry name" value="ALDH_DhaS"/>
    <property type="match status" value="1"/>
</dbReference>
<dbReference type="AlphaFoldDB" id="A0A934JYC6"/>
<feature type="domain" description="Aldehyde dehydrogenase" evidence="3">
    <location>
        <begin position="22"/>
        <end position="480"/>
    </location>
</feature>
<comment type="caution">
    <text evidence="4">The sequence shown here is derived from an EMBL/GenBank/DDBJ whole genome shotgun (WGS) entry which is preliminary data.</text>
</comment>
<gene>
    <name evidence="4" type="ORF">JF886_02925</name>
</gene>
<dbReference type="InterPro" id="IPR016162">
    <property type="entry name" value="Ald_DH_N"/>
</dbReference>
<name>A0A934JYC6_9BACT</name>
<dbReference type="Proteomes" id="UP000606991">
    <property type="component" value="Unassembled WGS sequence"/>
</dbReference>
<dbReference type="GO" id="GO:0016620">
    <property type="term" value="F:oxidoreductase activity, acting on the aldehyde or oxo group of donors, NAD or NADP as acceptor"/>
    <property type="evidence" value="ECO:0007669"/>
    <property type="project" value="InterPro"/>
</dbReference>
<organism evidence="4 5">
    <name type="scientific">Candidatus Aeolococcus gillhamiae</name>
    <dbReference type="NCBI Taxonomy" id="3127015"/>
    <lineage>
        <taxon>Bacteria</taxon>
        <taxon>Bacillati</taxon>
        <taxon>Candidatus Dormiibacterota</taxon>
        <taxon>Candidatus Dormibacteria</taxon>
        <taxon>Candidatus Aeolococcales</taxon>
        <taxon>Candidatus Aeolococcaceae</taxon>
        <taxon>Candidatus Aeolococcus</taxon>
    </lineage>
</organism>
<proteinExistence type="inferred from homology"/>
<dbReference type="InterPro" id="IPR016163">
    <property type="entry name" value="Ald_DH_C"/>
</dbReference>
<reference evidence="4 5" key="1">
    <citation type="submission" date="2020-10" db="EMBL/GenBank/DDBJ databases">
        <title>Ca. Dormibacterota MAGs.</title>
        <authorList>
            <person name="Montgomery K."/>
        </authorList>
    </citation>
    <scope>NUCLEOTIDE SEQUENCE [LARGE SCALE GENOMIC DNA]</scope>
    <source>
        <strain evidence="4">SC8812_S17_18</strain>
    </source>
</reference>
<evidence type="ECO:0000313" key="4">
    <source>
        <dbReference type="EMBL" id="MBJ7593807.1"/>
    </source>
</evidence>
<dbReference type="SUPFAM" id="SSF53720">
    <property type="entry name" value="ALDH-like"/>
    <property type="match status" value="1"/>
</dbReference>
<dbReference type="Gene3D" id="3.40.309.10">
    <property type="entry name" value="Aldehyde Dehydrogenase, Chain A, domain 2"/>
    <property type="match status" value="1"/>
</dbReference>
<evidence type="ECO:0000259" key="3">
    <source>
        <dbReference type="Pfam" id="PF00171"/>
    </source>
</evidence>